<dbReference type="InterPro" id="IPR004360">
    <property type="entry name" value="Glyas_Fos-R_dOase_dom"/>
</dbReference>
<sequence length="154" mass="16688">MLATVIRTNLLMVGSATHYGLNVADMEEAIAFYEGTLGLEVDRSFPISEVQSDIVGVEGVEGDITFLDAGGFSIELIAYDEPPNENVHDEASGHDVGVAHLCLEVEDIWNLYDDLAPDVEFVNEPETVGNGAQIAYLRDPDGNYVELMEPPADS</sequence>
<name>A0A3N6M3M2_9EURY</name>
<keyword evidence="1" id="KW-0479">Metal-binding</keyword>
<evidence type="ECO:0000259" key="2">
    <source>
        <dbReference type="PROSITE" id="PS51819"/>
    </source>
</evidence>
<dbReference type="PANTHER" id="PTHR43048">
    <property type="entry name" value="METHYLMALONYL-COA EPIMERASE"/>
    <property type="match status" value="1"/>
</dbReference>
<feature type="domain" description="VOC" evidence="2">
    <location>
        <begin position="15"/>
        <end position="150"/>
    </location>
</feature>
<dbReference type="EMBL" id="REFY01000007">
    <property type="protein sequence ID" value="RQG86717.1"/>
    <property type="molecule type" value="Genomic_DNA"/>
</dbReference>
<gene>
    <name evidence="3" type="ORF">EA462_16405</name>
</gene>
<dbReference type="Gene3D" id="3.10.180.10">
    <property type="entry name" value="2,3-Dihydroxybiphenyl 1,2-Dioxygenase, domain 1"/>
    <property type="match status" value="1"/>
</dbReference>
<dbReference type="InterPro" id="IPR051785">
    <property type="entry name" value="MMCE/EMCE_epimerase"/>
</dbReference>
<comment type="caution">
    <text evidence="3">The sequence shown here is derived from an EMBL/GenBank/DDBJ whole genome shotgun (WGS) entry which is preliminary data.</text>
</comment>
<dbReference type="InterPro" id="IPR037523">
    <property type="entry name" value="VOC_core"/>
</dbReference>
<dbReference type="Pfam" id="PF00903">
    <property type="entry name" value="Glyoxalase"/>
    <property type="match status" value="1"/>
</dbReference>
<reference evidence="3 4" key="1">
    <citation type="submission" date="2018-10" db="EMBL/GenBank/DDBJ databases">
        <title>Natrarchaeobius chitinivorans gen. nov., sp. nov., and Natrarchaeobius haloalkaliphilus sp. nov., alkaliphilic, chitin-utilizing haloarchaea from hypersaline alkaline lakes.</title>
        <authorList>
            <person name="Sorokin D.Y."/>
            <person name="Elcheninov A.G."/>
            <person name="Kostrikina N.A."/>
            <person name="Bale N.J."/>
            <person name="Sinninghe Damste J.S."/>
            <person name="Khijniak T.V."/>
            <person name="Kublanov I.V."/>
            <person name="Toshchakov S.V."/>
        </authorList>
    </citation>
    <scope>NUCLEOTIDE SEQUENCE [LARGE SCALE GENOMIC DNA]</scope>
    <source>
        <strain evidence="3 4">AArcht-Sl</strain>
    </source>
</reference>
<dbReference type="InterPro" id="IPR029068">
    <property type="entry name" value="Glyas_Bleomycin-R_OHBP_Dase"/>
</dbReference>
<dbReference type="SUPFAM" id="SSF54593">
    <property type="entry name" value="Glyoxalase/Bleomycin resistance protein/Dihydroxybiphenyl dioxygenase"/>
    <property type="match status" value="1"/>
</dbReference>
<evidence type="ECO:0000256" key="1">
    <source>
        <dbReference type="ARBA" id="ARBA00022723"/>
    </source>
</evidence>
<organism evidence="3 4">
    <name type="scientific">Natrarchaeobius halalkaliphilus</name>
    <dbReference type="NCBI Taxonomy" id="1679091"/>
    <lineage>
        <taxon>Archaea</taxon>
        <taxon>Methanobacteriati</taxon>
        <taxon>Methanobacteriota</taxon>
        <taxon>Stenosarchaea group</taxon>
        <taxon>Halobacteria</taxon>
        <taxon>Halobacteriales</taxon>
        <taxon>Natrialbaceae</taxon>
        <taxon>Natrarchaeobius</taxon>
    </lineage>
</organism>
<dbReference type="GO" id="GO:0046872">
    <property type="term" value="F:metal ion binding"/>
    <property type="evidence" value="ECO:0007669"/>
    <property type="project" value="UniProtKB-KW"/>
</dbReference>
<accession>A0A3N6M3M2</accession>
<dbReference type="PROSITE" id="PS51819">
    <property type="entry name" value="VOC"/>
    <property type="match status" value="1"/>
</dbReference>
<dbReference type="AlphaFoldDB" id="A0A3N6M3M2"/>
<keyword evidence="4" id="KW-1185">Reference proteome</keyword>
<dbReference type="GO" id="GO:0004493">
    <property type="term" value="F:methylmalonyl-CoA epimerase activity"/>
    <property type="evidence" value="ECO:0007669"/>
    <property type="project" value="TreeGrafter"/>
</dbReference>
<dbReference type="PANTHER" id="PTHR43048:SF3">
    <property type="entry name" value="METHYLMALONYL-COA EPIMERASE, MITOCHONDRIAL"/>
    <property type="match status" value="1"/>
</dbReference>
<dbReference type="GO" id="GO:0046491">
    <property type="term" value="P:L-methylmalonyl-CoA metabolic process"/>
    <property type="evidence" value="ECO:0007669"/>
    <property type="project" value="TreeGrafter"/>
</dbReference>
<dbReference type="Proteomes" id="UP000273828">
    <property type="component" value="Unassembled WGS sequence"/>
</dbReference>
<evidence type="ECO:0000313" key="3">
    <source>
        <dbReference type="EMBL" id="RQG86717.1"/>
    </source>
</evidence>
<proteinExistence type="predicted"/>
<evidence type="ECO:0000313" key="4">
    <source>
        <dbReference type="Proteomes" id="UP000273828"/>
    </source>
</evidence>
<protein>
    <submittedName>
        <fullName evidence="3">VOC family protein</fullName>
    </submittedName>
</protein>